<sequence>MCREEGTYRSWDVRYDSEWMSVASVSRSWRSIALDFAQLWCTIRVSNFTLQSVEFLQVQLKRTKSAPVEVELDLTNAKFMGDDQQTLPGWQLTRQLILEVVPRLRSLVLRGSAQYAGTFLQDLIHRAEHLESFTVESKCAIPSNIFAGGVPNLQHLILDGCQNVPWHTALFQSGCLSALAIRHAADQITGEEISLPQSHDKLLPLADRLTSLRLSSVLTNYERVVRLSNNSTLHLPSLKSLHIDASSTTVASFLRSIRIPTTTTVCGHITLRQCSMDDVQYRFSSVIDSFTEARSSYPVKLTHLLIHSANSTFQGILPYSIRGWAKGEGETPRYYPYQITPSNIKPMIDFDFEWAEGHGPEGSWRSRDSHPFCLSDLGFDLSQLVSLDMAAFYGTLEVVEGFWKEIAALPRLSMLATQGFNLPYFIHCFKIDSLAIEIEQAAGAVDHLLPDTAKEDLEEDEKGSTTTPSRQFTALKFLVFSNAFPSHHIPPSGEQWDHLDIIIGDSDDEGEGVWRINEETMLRVQKAHELAQNLLKNVRLRREIGSPLDSVDFSQYSSAIVTPGMVEAFKVFVKEINGQTEAHNLAYASDIDLWDLPEVDRPYGCTLSLPLMSSFNQSESE</sequence>
<gene>
    <name evidence="1" type="ORF">H1R20_g3776</name>
</gene>
<reference evidence="1" key="1">
    <citation type="submission" date="2022-06" db="EMBL/GenBank/DDBJ databases">
        <title>Genome Sequence of Candolleomyces eurysporus.</title>
        <authorList>
            <person name="Buettner E."/>
        </authorList>
    </citation>
    <scope>NUCLEOTIDE SEQUENCE</scope>
    <source>
        <strain evidence="1">VTCC 930004</strain>
    </source>
</reference>
<dbReference type="EMBL" id="JANBPK010000747">
    <property type="protein sequence ID" value="KAJ2933319.1"/>
    <property type="molecule type" value="Genomic_DNA"/>
</dbReference>
<dbReference type="AlphaFoldDB" id="A0A9W8JFU0"/>
<evidence type="ECO:0000313" key="2">
    <source>
        <dbReference type="Proteomes" id="UP001140091"/>
    </source>
</evidence>
<comment type="caution">
    <text evidence="1">The sequence shown here is derived from an EMBL/GenBank/DDBJ whole genome shotgun (WGS) entry which is preliminary data.</text>
</comment>
<dbReference type="OrthoDB" id="2921962at2759"/>
<dbReference type="Proteomes" id="UP001140091">
    <property type="component" value="Unassembled WGS sequence"/>
</dbReference>
<dbReference type="SUPFAM" id="SSF52047">
    <property type="entry name" value="RNI-like"/>
    <property type="match status" value="1"/>
</dbReference>
<evidence type="ECO:0008006" key="3">
    <source>
        <dbReference type="Google" id="ProtNLM"/>
    </source>
</evidence>
<proteinExistence type="predicted"/>
<keyword evidence="2" id="KW-1185">Reference proteome</keyword>
<feature type="non-terminal residue" evidence="1">
    <location>
        <position position="621"/>
    </location>
</feature>
<dbReference type="Gene3D" id="3.80.10.10">
    <property type="entry name" value="Ribonuclease Inhibitor"/>
    <property type="match status" value="1"/>
</dbReference>
<name>A0A9W8JFU0_9AGAR</name>
<protein>
    <recommendedName>
        <fullName evidence="3">F-box domain-containing protein</fullName>
    </recommendedName>
</protein>
<evidence type="ECO:0000313" key="1">
    <source>
        <dbReference type="EMBL" id="KAJ2933319.1"/>
    </source>
</evidence>
<accession>A0A9W8JFU0</accession>
<organism evidence="1 2">
    <name type="scientific">Candolleomyces eurysporus</name>
    <dbReference type="NCBI Taxonomy" id="2828524"/>
    <lineage>
        <taxon>Eukaryota</taxon>
        <taxon>Fungi</taxon>
        <taxon>Dikarya</taxon>
        <taxon>Basidiomycota</taxon>
        <taxon>Agaricomycotina</taxon>
        <taxon>Agaricomycetes</taxon>
        <taxon>Agaricomycetidae</taxon>
        <taxon>Agaricales</taxon>
        <taxon>Agaricineae</taxon>
        <taxon>Psathyrellaceae</taxon>
        <taxon>Candolleomyces</taxon>
    </lineage>
</organism>
<dbReference type="InterPro" id="IPR032675">
    <property type="entry name" value="LRR_dom_sf"/>
</dbReference>